<dbReference type="AlphaFoldDB" id="A0A3D9IFD1"/>
<dbReference type="EMBL" id="QRDY01000006">
    <property type="protein sequence ID" value="RED60259.1"/>
    <property type="molecule type" value="Genomic_DNA"/>
</dbReference>
<dbReference type="OrthoDB" id="2579926at2"/>
<evidence type="ECO:0000313" key="1">
    <source>
        <dbReference type="EMBL" id="RED60259.1"/>
    </source>
</evidence>
<keyword evidence="2" id="KW-1185">Reference proteome</keyword>
<proteinExistence type="predicted"/>
<reference evidence="1 2" key="1">
    <citation type="submission" date="2018-07" db="EMBL/GenBank/DDBJ databases">
        <title>Genomic Encyclopedia of Type Strains, Phase III (KMG-III): the genomes of soil and plant-associated and newly described type strains.</title>
        <authorList>
            <person name="Whitman W."/>
        </authorList>
    </citation>
    <scope>NUCLEOTIDE SEQUENCE [LARGE SCALE GENOMIC DNA]</scope>
    <source>
        <strain evidence="1 2">CECT 8236</strain>
    </source>
</reference>
<comment type="caution">
    <text evidence="1">The sequence shown here is derived from an EMBL/GenBank/DDBJ whole genome shotgun (WGS) entry which is preliminary data.</text>
</comment>
<dbReference type="RefSeq" id="WP_115992983.1">
    <property type="nucleotide sequence ID" value="NZ_QRDY01000006.1"/>
</dbReference>
<name>A0A3D9IFD1_9BACL</name>
<gene>
    <name evidence="1" type="ORF">DFP95_10648</name>
</gene>
<organism evidence="1 2">
    <name type="scientific">Cohnella lupini</name>
    <dbReference type="NCBI Taxonomy" id="1294267"/>
    <lineage>
        <taxon>Bacteria</taxon>
        <taxon>Bacillati</taxon>
        <taxon>Bacillota</taxon>
        <taxon>Bacilli</taxon>
        <taxon>Bacillales</taxon>
        <taxon>Paenibacillaceae</taxon>
        <taxon>Cohnella</taxon>
    </lineage>
</organism>
<dbReference type="SUPFAM" id="SSF46785">
    <property type="entry name" value="Winged helix' DNA-binding domain"/>
    <property type="match status" value="1"/>
</dbReference>
<dbReference type="Proteomes" id="UP000256869">
    <property type="component" value="Unassembled WGS sequence"/>
</dbReference>
<accession>A0A3D9IFD1</accession>
<dbReference type="InterPro" id="IPR036390">
    <property type="entry name" value="WH_DNA-bd_sf"/>
</dbReference>
<evidence type="ECO:0000313" key="2">
    <source>
        <dbReference type="Proteomes" id="UP000256869"/>
    </source>
</evidence>
<protein>
    <submittedName>
        <fullName evidence="1">Uncharacterized protein</fullName>
    </submittedName>
</protein>
<sequence length="229" mass="26217">MFEDEYAALYEKQLREARGQRREMLERDLSGTKKMLEIIHPIIGTLEGIILEHEMVGLSGVKIYGDAFISSLRTVIEEENYITHAESITRKRFTFERARMRSVGALGFTYYPYGRDELEQQPDVCRRDLQDLISLKMTSKASDFAALPVLEREVLRFAAAANPHSFNLTELSEWLHIKNEASGRFAKSLEKKELLTKVGGGERRCHEFTISENGLAVLLGKSNHHAWKI</sequence>